<dbReference type="GO" id="GO:0003700">
    <property type="term" value="F:DNA-binding transcription factor activity"/>
    <property type="evidence" value="ECO:0007669"/>
    <property type="project" value="TreeGrafter"/>
</dbReference>
<reference evidence="6 7" key="1">
    <citation type="submission" date="2018-09" db="EMBL/GenBank/DDBJ databases">
        <title>Genome sequencing of Nocardioides immobilis CCTCC AB 2017083 for comparison to Nocardioides silvaticus.</title>
        <authorList>
            <person name="Li C."/>
            <person name="Wang G."/>
        </authorList>
    </citation>
    <scope>NUCLEOTIDE SEQUENCE [LARGE SCALE GENOMIC DNA]</scope>
    <source>
        <strain evidence="6 7">CCTCC AB 2017083</strain>
    </source>
</reference>
<accession>A0A417XTY9</accession>
<keyword evidence="2 4" id="KW-0238">DNA-binding</keyword>
<gene>
    <name evidence="6" type="ORF">D0Z08_28600</name>
</gene>
<dbReference type="OrthoDB" id="9809994at2"/>
<evidence type="ECO:0000313" key="6">
    <source>
        <dbReference type="EMBL" id="RHW23687.1"/>
    </source>
</evidence>
<protein>
    <submittedName>
        <fullName evidence="6">TetR/AcrR family transcriptional regulator</fullName>
    </submittedName>
</protein>
<name>A0A417XTY9_9ACTN</name>
<feature type="DNA-binding region" description="H-T-H motif" evidence="4">
    <location>
        <begin position="97"/>
        <end position="116"/>
    </location>
</feature>
<dbReference type="PANTHER" id="PTHR30055">
    <property type="entry name" value="HTH-TYPE TRANSCRIPTIONAL REGULATOR RUTR"/>
    <property type="match status" value="1"/>
</dbReference>
<dbReference type="Gene3D" id="1.10.357.10">
    <property type="entry name" value="Tetracycline Repressor, domain 2"/>
    <property type="match status" value="1"/>
</dbReference>
<dbReference type="SUPFAM" id="SSF46689">
    <property type="entry name" value="Homeodomain-like"/>
    <property type="match status" value="1"/>
</dbReference>
<dbReference type="InterPro" id="IPR009057">
    <property type="entry name" value="Homeodomain-like_sf"/>
</dbReference>
<evidence type="ECO:0000313" key="7">
    <source>
        <dbReference type="Proteomes" id="UP000283644"/>
    </source>
</evidence>
<feature type="domain" description="HTH tetR-type" evidence="5">
    <location>
        <begin position="74"/>
        <end position="134"/>
    </location>
</feature>
<keyword evidence="1" id="KW-0805">Transcription regulation</keyword>
<evidence type="ECO:0000259" key="5">
    <source>
        <dbReference type="PROSITE" id="PS50977"/>
    </source>
</evidence>
<evidence type="ECO:0000256" key="2">
    <source>
        <dbReference type="ARBA" id="ARBA00023125"/>
    </source>
</evidence>
<organism evidence="6 7">
    <name type="scientific">Nocardioides immobilis</name>
    <dbReference type="NCBI Taxonomy" id="2049295"/>
    <lineage>
        <taxon>Bacteria</taxon>
        <taxon>Bacillati</taxon>
        <taxon>Actinomycetota</taxon>
        <taxon>Actinomycetes</taxon>
        <taxon>Propionibacteriales</taxon>
        <taxon>Nocardioidaceae</taxon>
        <taxon>Nocardioides</taxon>
    </lineage>
</organism>
<evidence type="ECO:0000256" key="4">
    <source>
        <dbReference type="PROSITE-ProRule" id="PRU00335"/>
    </source>
</evidence>
<keyword evidence="7" id="KW-1185">Reference proteome</keyword>
<dbReference type="Proteomes" id="UP000283644">
    <property type="component" value="Unassembled WGS sequence"/>
</dbReference>
<dbReference type="PROSITE" id="PS50977">
    <property type="entry name" value="HTH_TETR_2"/>
    <property type="match status" value="1"/>
</dbReference>
<dbReference type="InterPro" id="IPR050109">
    <property type="entry name" value="HTH-type_TetR-like_transc_reg"/>
</dbReference>
<dbReference type="Pfam" id="PF00440">
    <property type="entry name" value="TetR_N"/>
    <property type="match status" value="1"/>
</dbReference>
<dbReference type="Pfam" id="PF17925">
    <property type="entry name" value="TetR_C_20"/>
    <property type="match status" value="1"/>
</dbReference>
<evidence type="ECO:0000256" key="1">
    <source>
        <dbReference type="ARBA" id="ARBA00023015"/>
    </source>
</evidence>
<dbReference type="InterPro" id="IPR001647">
    <property type="entry name" value="HTH_TetR"/>
</dbReference>
<evidence type="ECO:0000256" key="3">
    <source>
        <dbReference type="ARBA" id="ARBA00023163"/>
    </source>
</evidence>
<dbReference type="PANTHER" id="PTHR30055:SF234">
    <property type="entry name" value="HTH-TYPE TRANSCRIPTIONAL REGULATOR BETI"/>
    <property type="match status" value="1"/>
</dbReference>
<dbReference type="EMBL" id="QXGH01000042">
    <property type="protein sequence ID" value="RHW23687.1"/>
    <property type="molecule type" value="Genomic_DNA"/>
</dbReference>
<dbReference type="GO" id="GO:0000976">
    <property type="term" value="F:transcription cis-regulatory region binding"/>
    <property type="evidence" value="ECO:0007669"/>
    <property type="project" value="TreeGrafter"/>
</dbReference>
<proteinExistence type="predicted"/>
<comment type="caution">
    <text evidence="6">The sequence shown here is derived from an EMBL/GenBank/DDBJ whole genome shotgun (WGS) entry which is preliminary data.</text>
</comment>
<dbReference type="PRINTS" id="PR00455">
    <property type="entry name" value="HTHTETR"/>
</dbReference>
<sequence>MPRTRPTASSRQGAPCPCLPVEGRLTRYRWRLQSPAVHAGDGAGPQHERPIGECTVARLPLGREPAQAQNLEQAERRQRVLEVAAQLGDRDGFEHVQMTEIAKASGVAVGTLYRYFPSKAKLFEILLYEHLWHFAASWEVRDHADPIADIGEHMVMLTRRILARPRLAVAMIQCANTAYFSYSEAEIAQQQHPLITRILEVSGHHDDVDSHHDRAQLVVYAWWSVLIAIANNATSVERGEAQIKMAVRLILGPCRCGQDDQLGSVT</sequence>
<dbReference type="AlphaFoldDB" id="A0A417XTY9"/>
<keyword evidence="3" id="KW-0804">Transcription</keyword>
<dbReference type="InterPro" id="IPR041642">
    <property type="entry name" value="KstR_C"/>
</dbReference>